<dbReference type="AlphaFoldDB" id="A0A314LDW6"/>
<evidence type="ECO:0000313" key="3">
    <source>
        <dbReference type="Proteomes" id="UP000187609"/>
    </source>
</evidence>
<feature type="compositionally biased region" description="Polar residues" evidence="1">
    <location>
        <begin position="53"/>
        <end position="75"/>
    </location>
</feature>
<dbReference type="Gramene" id="OIT39766">
    <property type="protein sequence ID" value="OIT39766"/>
    <property type="gene ID" value="A4A49_00232"/>
</dbReference>
<dbReference type="EMBL" id="MJEQ01000081">
    <property type="protein sequence ID" value="OIT39766.1"/>
    <property type="molecule type" value="Genomic_DNA"/>
</dbReference>
<reference evidence="2" key="1">
    <citation type="submission" date="2016-11" db="EMBL/GenBank/DDBJ databases">
        <title>The genome of Nicotiana attenuata.</title>
        <authorList>
            <person name="Xu S."/>
            <person name="Brockmoeller T."/>
            <person name="Gaquerel E."/>
            <person name="Navarro A."/>
            <person name="Kuhl H."/>
            <person name="Gase K."/>
            <person name="Ling Z."/>
            <person name="Zhou W."/>
            <person name="Kreitzer C."/>
            <person name="Stanke M."/>
            <person name="Tang H."/>
            <person name="Lyons E."/>
            <person name="Pandey P."/>
            <person name="Pandey S.P."/>
            <person name="Timmermann B."/>
            <person name="Baldwin I.T."/>
        </authorList>
    </citation>
    <scope>NUCLEOTIDE SEQUENCE [LARGE SCALE GENOMIC DNA]</scope>
    <source>
        <strain evidence="2">UT</strain>
    </source>
</reference>
<keyword evidence="3" id="KW-1185">Reference proteome</keyword>
<comment type="caution">
    <text evidence="2">The sequence shown here is derived from an EMBL/GenBank/DDBJ whole genome shotgun (WGS) entry which is preliminary data.</text>
</comment>
<protein>
    <submittedName>
        <fullName evidence="2">Uncharacterized protein</fullName>
    </submittedName>
</protein>
<feature type="compositionally biased region" description="Basic and acidic residues" evidence="1">
    <location>
        <begin position="26"/>
        <end position="35"/>
    </location>
</feature>
<organism evidence="2 3">
    <name type="scientific">Nicotiana attenuata</name>
    <name type="common">Coyote tobacco</name>
    <dbReference type="NCBI Taxonomy" id="49451"/>
    <lineage>
        <taxon>Eukaryota</taxon>
        <taxon>Viridiplantae</taxon>
        <taxon>Streptophyta</taxon>
        <taxon>Embryophyta</taxon>
        <taxon>Tracheophyta</taxon>
        <taxon>Spermatophyta</taxon>
        <taxon>Magnoliopsida</taxon>
        <taxon>eudicotyledons</taxon>
        <taxon>Gunneridae</taxon>
        <taxon>Pentapetalae</taxon>
        <taxon>asterids</taxon>
        <taxon>lamiids</taxon>
        <taxon>Solanales</taxon>
        <taxon>Solanaceae</taxon>
        <taxon>Nicotianoideae</taxon>
        <taxon>Nicotianeae</taxon>
        <taxon>Nicotiana</taxon>
    </lineage>
</organism>
<feature type="compositionally biased region" description="Polar residues" evidence="1">
    <location>
        <begin position="12"/>
        <end position="23"/>
    </location>
</feature>
<evidence type="ECO:0000313" key="2">
    <source>
        <dbReference type="EMBL" id="OIT39766.1"/>
    </source>
</evidence>
<sequence length="259" mass="28538">MAGDGDAKQPKPHTTNQRLTLNPQHDAADIQHHDLLPGPCSGGPLCNPPVQTPSPGTTTRNFVFNTGETTLSTSGEYPERDIKGLGNTEEQRSPNGEGNDTNRQQSKSRLSLDGSSSGCGIQCGPQRDIDTHMPQEPSQMRNGPLLSSKSRYPQTIPYTNPSDEISTISTQGKRSDASQGRDKASMSNSRPNMNPLMNFIIWNVRGANNTEFRKHCPEMVKMHKPAMLVLLETKPVDHKKLTEELQYDMHIRFPAVGHS</sequence>
<name>A0A314LDW6_NICAT</name>
<proteinExistence type="predicted"/>
<gene>
    <name evidence="2" type="ORF">A4A49_00232</name>
</gene>
<dbReference type="PANTHER" id="PTHR35218:SF8">
    <property type="entry name" value="ENDONUCLEASE_EXONUCLEASE_PHOSPHATASE"/>
    <property type="match status" value="1"/>
</dbReference>
<feature type="region of interest" description="Disordered" evidence="1">
    <location>
        <begin position="1"/>
        <end position="192"/>
    </location>
</feature>
<feature type="compositionally biased region" description="Polar residues" evidence="1">
    <location>
        <begin position="93"/>
        <end position="105"/>
    </location>
</feature>
<dbReference type="PANTHER" id="PTHR35218">
    <property type="entry name" value="RNASE H DOMAIN-CONTAINING PROTEIN"/>
    <property type="match status" value="1"/>
</dbReference>
<feature type="compositionally biased region" description="Low complexity" evidence="1">
    <location>
        <begin position="107"/>
        <end position="118"/>
    </location>
</feature>
<evidence type="ECO:0000256" key="1">
    <source>
        <dbReference type="SAM" id="MobiDB-lite"/>
    </source>
</evidence>
<dbReference type="Proteomes" id="UP000187609">
    <property type="component" value="Unassembled WGS sequence"/>
</dbReference>
<feature type="compositionally biased region" description="Polar residues" evidence="1">
    <location>
        <begin position="136"/>
        <end position="172"/>
    </location>
</feature>
<accession>A0A314LDW6</accession>
<feature type="compositionally biased region" description="Basic and acidic residues" evidence="1">
    <location>
        <begin position="173"/>
        <end position="184"/>
    </location>
</feature>